<keyword evidence="3" id="KW-1185">Reference proteome</keyword>
<accession>A0A074L5B0</accession>
<evidence type="ECO:0000313" key="2">
    <source>
        <dbReference type="EMBL" id="KEO75635.1"/>
    </source>
</evidence>
<dbReference type="EMBL" id="JMIH01000005">
    <property type="protein sequence ID" value="KEO75635.1"/>
    <property type="molecule type" value="Genomic_DNA"/>
</dbReference>
<protein>
    <recommendedName>
        <fullName evidence="1">ThuA-like domain-containing protein</fullName>
    </recommendedName>
</protein>
<evidence type="ECO:0000259" key="1">
    <source>
        <dbReference type="Pfam" id="PF06283"/>
    </source>
</evidence>
<name>A0A074L5B0_9BACT</name>
<dbReference type="InterPro" id="IPR029062">
    <property type="entry name" value="Class_I_gatase-like"/>
</dbReference>
<dbReference type="Proteomes" id="UP000027821">
    <property type="component" value="Unassembled WGS sequence"/>
</dbReference>
<dbReference type="PANTHER" id="PTHR40469">
    <property type="entry name" value="SECRETED GLYCOSYL HYDROLASE"/>
    <property type="match status" value="1"/>
</dbReference>
<dbReference type="SUPFAM" id="SSF52317">
    <property type="entry name" value="Class I glutamine amidotransferase-like"/>
    <property type="match status" value="1"/>
</dbReference>
<dbReference type="AlphaFoldDB" id="A0A074L5B0"/>
<sequence>MLSNLFKSSPVIYIMGLLIFSVCSFMPKTDNVGPIKILIVGGGSSHDFEKWYKEADKNTLSKDGLADVIYTENVDSISYYLRDRDVLYLTNNQPIDDDRTRRDIMAFANKGKGLILGHAALWYNWKDWPEYNQILVSGGSRGHDRYGEFKVEVVNEKHPVTRGVPKNFSLKDELYYFNVDPIGPGIEVLAAASSESSGTFPSVFIVKHASSRIVGIALGHDEASHELEAYQTILTNAFMWAAKREMP</sequence>
<gene>
    <name evidence="2" type="ORF">EL17_23710</name>
</gene>
<dbReference type="eggNOG" id="COG3828">
    <property type="taxonomic scope" value="Bacteria"/>
</dbReference>
<organism evidence="2 3">
    <name type="scientific">Anditalea andensis</name>
    <dbReference type="NCBI Taxonomy" id="1048983"/>
    <lineage>
        <taxon>Bacteria</taxon>
        <taxon>Pseudomonadati</taxon>
        <taxon>Bacteroidota</taxon>
        <taxon>Cytophagia</taxon>
        <taxon>Cytophagales</taxon>
        <taxon>Cytophagaceae</taxon>
        <taxon>Anditalea</taxon>
    </lineage>
</organism>
<reference evidence="2 3" key="1">
    <citation type="submission" date="2014-04" db="EMBL/GenBank/DDBJ databases">
        <title>Characterization and application of a salt tolerant electro-active bacterium.</title>
        <authorList>
            <person name="Yang L."/>
            <person name="Wei S."/>
            <person name="Tay Q.X.M."/>
        </authorList>
    </citation>
    <scope>NUCLEOTIDE SEQUENCE [LARGE SCALE GENOMIC DNA]</scope>
    <source>
        <strain evidence="2 3">LY1</strain>
    </source>
</reference>
<comment type="caution">
    <text evidence="2">The sequence shown here is derived from an EMBL/GenBank/DDBJ whole genome shotgun (WGS) entry which is preliminary data.</text>
</comment>
<proteinExistence type="predicted"/>
<feature type="domain" description="ThuA-like" evidence="1">
    <location>
        <begin position="36"/>
        <end position="241"/>
    </location>
</feature>
<evidence type="ECO:0000313" key="3">
    <source>
        <dbReference type="Proteomes" id="UP000027821"/>
    </source>
</evidence>
<dbReference type="Pfam" id="PF06283">
    <property type="entry name" value="ThuA"/>
    <property type="match status" value="1"/>
</dbReference>
<dbReference type="PANTHER" id="PTHR40469:SF2">
    <property type="entry name" value="GALACTOSE-BINDING DOMAIN-LIKE SUPERFAMILY PROTEIN"/>
    <property type="match status" value="1"/>
</dbReference>
<dbReference type="STRING" id="1048983.EL17_23710"/>
<dbReference type="Gene3D" id="3.40.50.880">
    <property type="match status" value="1"/>
</dbReference>
<dbReference type="InterPro" id="IPR029010">
    <property type="entry name" value="ThuA-like"/>
</dbReference>